<organism evidence="2 3">
    <name type="scientific">Eiseniibacteriota bacterium</name>
    <dbReference type="NCBI Taxonomy" id="2212470"/>
    <lineage>
        <taxon>Bacteria</taxon>
        <taxon>Candidatus Eiseniibacteriota</taxon>
    </lineage>
</organism>
<dbReference type="PANTHER" id="PTHR36842">
    <property type="entry name" value="PROTEIN TOLB HOMOLOG"/>
    <property type="match status" value="1"/>
</dbReference>
<dbReference type="SUPFAM" id="SSF82171">
    <property type="entry name" value="DPP6 N-terminal domain-like"/>
    <property type="match status" value="1"/>
</dbReference>
<dbReference type="Gene3D" id="2.120.10.30">
    <property type="entry name" value="TolB, C-terminal domain"/>
    <property type="match status" value="2"/>
</dbReference>
<evidence type="ECO:0000313" key="2">
    <source>
        <dbReference type="EMBL" id="NNF08283.1"/>
    </source>
</evidence>
<comment type="caution">
    <text evidence="2">The sequence shown here is derived from an EMBL/GenBank/DDBJ whole genome shotgun (WGS) entry which is preliminary data.</text>
</comment>
<proteinExistence type="inferred from homology"/>
<sequence>SPSWSPNDEEIIFLRKNSFTQVFFYYIETGESRPLTEGDSRRSAPRLSDDGKWIAYVERPLDSPGSAAPKSRLVAISMETGDQRVLADNIEASNEGAYSFSEDGSQIAFAANDGKGNTDVYRVALEGGDPIPVTVNVGTALMPTWSHDGSMIAYTLVAEGVTQVWTVPSTGGNPKRMSYNSGINQYGLYSDDGTQLSYFSMDEKDGSCVVWVVDVEDPTQGRKVFRAEQVCVPIGWCNDDETLLVYRLPEEAATKKKGGYMMAVQLDGSESYDIAYPKGLESPEAYLMEFTEKGEKYREEFYPGGGFAYAKGDDGNNIYRLEILPFLQEELARASR</sequence>
<dbReference type="InterPro" id="IPR011659">
    <property type="entry name" value="WD40"/>
</dbReference>
<comment type="similarity">
    <text evidence="1">Belongs to the TolB family.</text>
</comment>
<accession>A0A7Y2EAK2</accession>
<evidence type="ECO:0000256" key="1">
    <source>
        <dbReference type="ARBA" id="ARBA00009820"/>
    </source>
</evidence>
<name>A0A7Y2EAK2_UNCEI</name>
<dbReference type="AlphaFoldDB" id="A0A7Y2EAK2"/>
<dbReference type="PANTHER" id="PTHR36842:SF1">
    <property type="entry name" value="PROTEIN TOLB"/>
    <property type="match status" value="1"/>
</dbReference>
<reference evidence="2 3" key="1">
    <citation type="submission" date="2020-03" db="EMBL/GenBank/DDBJ databases">
        <title>Metabolic flexibility allows generalist bacteria to become dominant in a frequently disturbed ecosystem.</title>
        <authorList>
            <person name="Chen Y.-J."/>
            <person name="Leung P.M."/>
            <person name="Bay S.K."/>
            <person name="Hugenholtz P."/>
            <person name="Kessler A.J."/>
            <person name="Shelley G."/>
            <person name="Waite D.W."/>
            <person name="Cook P.L."/>
            <person name="Greening C."/>
        </authorList>
    </citation>
    <scope>NUCLEOTIDE SEQUENCE [LARGE SCALE GENOMIC DNA]</scope>
    <source>
        <strain evidence="2">SS_bin_28</strain>
    </source>
</reference>
<gene>
    <name evidence="2" type="ORF">HKN21_16090</name>
</gene>
<feature type="non-terminal residue" evidence="2">
    <location>
        <position position="1"/>
    </location>
</feature>
<protein>
    <recommendedName>
        <fullName evidence="4">Dipeptidylpeptidase IV N-terminal domain-containing protein</fullName>
    </recommendedName>
</protein>
<dbReference type="Proteomes" id="UP000547674">
    <property type="component" value="Unassembled WGS sequence"/>
</dbReference>
<dbReference type="EMBL" id="JABDJR010000644">
    <property type="protein sequence ID" value="NNF08283.1"/>
    <property type="molecule type" value="Genomic_DNA"/>
</dbReference>
<evidence type="ECO:0000313" key="3">
    <source>
        <dbReference type="Proteomes" id="UP000547674"/>
    </source>
</evidence>
<dbReference type="Pfam" id="PF07676">
    <property type="entry name" value="PD40"/>
    <property type="match status" value="3"/>
</dbReference>
<evidence type="ECO:0008006" key="4">
    <source>
        <dbReference type="Google" id="ProtNLM"/>
    </source>
</evidence>
<dbReference type="InterPro" id="IPR011042">
    <property type="entry name" value="6-blade_b-propeller_TolB-like"/>
</dbReference>